<sequence>MDETKSLQRIDTPDDGDVQYHEYSPRVIGGLILAYVLAWAPFVAGINLLEDVGGLLIIGVLVTTLVLDGRGVLSLRGRIGGGRPPGCLAIGLAIVFFPFLFFWLIPYLAIAAQDTRAAQSRRALERQQRIAELEARLGLLPESAGTCPACEKPLQSGAAYCAYCGEPVTTPLRLCPACGTRTFPDASWCPSCGHPLPPIEAG</sequence>
<protein>
    <recommendedName>
        <fullName evidence="2">DZANK-type domain-containing protein</fullName>
    </recommendedName>
</protein>
<dbReference type="Pfam" id="PF12773">
    <property type="entry name" value="DZR"/>
    <property type="match status" value="1"/>
</dbReference>
<evidence type="ECO:0000256" key="1">
    <source>
        <dbReference type="SAM" id="Phobius"/>
    </source>
</evidence>
<keyword evidence="1" id="KW-0472">Membrane</keyword>
<feature type="transmembrane region" description="Helical" evidence="1">
    <location>
        <begin position="55"/>
        <end position="75"/>
    </location>
</feature>
<keyword evidence="1" id="KW-1133">Transmembrane helix</keyword>
<dbReference type="HOGENOM" id="CLU_1353908_0_0_0"/>
<dbReference type="RefSeq" id="WP_012872541.1">
    <property type="nucleotide sequence ID" value="NC_013523.1"/>
</dbReference>
<feature type="domain" description="DZANK-type" evidence="2">
    <location>
        <begin position="147"/>
        <end position="193"/>
    </location>
</feature>
<keyword evidence="4" id="KW-1185">Reference proteome</keyword>
<dbReference type="InParanoid" id="D1C5U3"/>
<evidence type="ECO:0000313" key="4">
    <source>
        <dbReference type="Proteomes" id="UP000002027"/>
    </source>
</evidence>
<feature type="transmembrane region" description="Helical" evidence="1">
    <location>
        <begin position="27"/>
        <end position="49"/>
    </location>
</feature>
<dbReference type="Proteomes" id="UP000002027">
    <property type="component" value="Chromosome 1"/>
</dbReference>
<dbReference type="SUPFAM" id="SSF75712">
    <property type="entry name" value="Rad50 coiled-coil Zn hook"/>
    <property type="match status" value="1"/>
</dbReference>
<reference evidence="4" key="1">
    <citation type="submission" date="2009-11" db="EMBL/GenBank/DDBJ databases">
        <title>The complete chromosome 1 of Sphaerobacter thermophilus DSM 20745.</title>
        <authorList>
            <person name="Lucas S."/>
            <person name="Copeland A."/>
            <person name="Lapidus A."/>
            <person name="Glavina del Rio T."/>
            <person name="Dalin E."/>
            <person name="Tice H."/>
            <person name="Bruce D."/>
            <person name="Goodwin L."/>
            <person name="Pitluck S."/>
            <person name="Kyrpides N."/>
            <person name="Mavromatis K."/>
            <person name="Ivanova N."/>
            <person name="Mikhailova N."/>
            <person name="LaButti K.M."/>
            <person name="Clum A."/>
            <person name="Sun H.I."/>
            <person name="Brettin T."/>
            <person name="Detter J.C."/>
            <person name="Han C."/>
            <person name="Larimer F."/>
            <person name="Land M."/>
            <person name="Hauser L."/>
            <person name="Markowitz V."/>
            <person name="Cheng J.F."/>
            <person name="Hugenholtz P."/>
            <person name="Woyke T."/>
            <person name="Wu D."/>
            <person name="Steenblock K."/>
            <person name="Schneider S."/>
            <person name="Pukall R."/>
            <person name="Goeker M."/>
            <person name="Klenk H.P."/>
            <person name="Eisen J.A."/>
        </authorList>
    </citation>
    <scope>NUCLEOTIDE SEQUENCE [LARGE SCALE GENOMIC DNA]</scope>
    <source>
        <strain evidence="4">ATCC 49802 / DSM 20745 / S 6022</strain>
    </source>
</reference>
<dbReference type="OrthoDB" id="153183at2"/>
<gene>
    <name evidence="3" type="ordered locus">Sthe_2065</name>
</gene>
<proteinExistence type="predicted"/>
<accession>D1C5U3</accession>
<dbReference type="STRING" id="479434.Sthe_2065"/>
<dbReference type="InterPro" id="IPR025874">
    <property type="entry name" value="DZR"/>
</dbReference>
<organism evidence="3 4">
    <name type="scientific">Sphaerobacter thermophilus (strain ATCC 49802 / DSM 20745 / KCCM 41009 / NCIMB 13125 / S 6022)</name>
    <dbReference type="NCBI Taxonomy" id="479434"/>
    <lineage>
        <taxon>Bacteria</taxon>
        <taxon>Pseudomonadati</taxon>
        <taxon>Thermomicrobiota</taxon>
        <taxon>Thermomicrobia</taxon>
        <taxon>Sphaerobacterales</taxon>
        <taxon>Sphaerobacterineae</taxon>
        <taxon>Sphaerobacteraceae</taxon>
        <taxon>Sphaerobacter</taxon>
    </lineage>
</organism>
<dbReference type="eggNOG" id="COG1933">
    <property type="taxonomic scope" value="Bacteria"/>
</dbReference>
<dbReference type="KEGG" id="sti:Sthe_2065"/>
<name>D1C5U3_SPHTD</name>
<evidence type="ECO:0000313" key="3">
    <source>
        <dbReference type="EMBL" id="ACZ39495.1"/>
    </source>
</evidence>
<reference evidence="3 4" key="2">
    <citation type="journal article" date="2010" name="Stand. Genomic Sci.">
        <title>Complete genome sequence of Desulfohalobium retbaense type strain (HR(100)).</title>
        <authorList>
            <person name="Spring S."/>
            <person name="Nolan M."/>
            <person name="Lapidus A."/>
            <person name="Glavina Del Rio T."/>
            <person name="Copeland A."/>
            <person name="Tice H."/>
            <person name="Cheng J.F."/>
            <person name="Lucas S."/>
            <person name="Land M."/>
            <person name="Chen F."/>
            <person name="Bruce D."/>
            <person name="Goodwin L."/>
            <person name="Pitluck S."/>
            <person name="Ivanova N."/>
            <person name="Mavromatis K."/>
            <person name="Mikhailova N."/>
            <person name="Pati A."/>
            <person name="Chen A."/>
            <person name="Palaniappan K."/>
            <person name="Hauser L."/>
            <person name="Chang Y.J."/>
            <person name="Jeffries C.D."/>
            <person name="Munk C."/>
            <person name="Kiss H."/>
            <person name="Chain P."/>
            <person name="Han C."/>
            <person name="Brettin T."/>
            <person name="Detter J.C."/>
            <person name="Schuler E."/>
            <person name="Goker M."/>
            <person name="Rohde M."/>
            <person name="Bristow J."/>
            <person name="Eisen J.A."/>
            <person name="Markowitz V."/>
            <person name="Hugenholtz P."/>
            <person name="Kyrpides N.C."/>
            <person name="Klenk H.P."/>
        </authorList>
    </citation>
    <scope>NUCLEOTIDE SEQUENCE [LARGE SCALE GENOMIC DNA]</scope>
    <source>
        <strain evidence="4">ATCC 49802 / DSM 20745 / S 6022</strain>
    </source>
</reference>
<dbReference type="EMBL" id="CP001823">
    <property type="protein sequence ID" value="ACZ39495.1"/>
    <property type="molecule type" value="Genomic_DNA"/>
</dbReference>
<dbReference type="AlphaFoldDB" id="D1C5U3"/>
<feature type="transmembrane region" description="Helical" evidence="1">
    <location>
        <begin position="87"/>
        <end position="110"/>
    </location>
</feature>
<keyword evidence="1" id="KW-0812">Transmembrane</keyword>
<evidence type="ECO:0000259" key="2">
    <source>
        <dbReference type="Pfam" id="PF12773"/>
    </source>
</evidence>